<dbReference type="PROSITE" id="PS50045">
    <property type="entry name" value="SIGMA54_INTERACT_4"/>
    <property type="match status" value="1"/>
</dbReference>
<dbReference type="PROSITE" id="PS00676">
    <property type="entry name" value="SIGMA54_INTERACT_2"/>
    <property type="match status" value="1"/>
</dbReference>
<proteinExistence type="predicted"/>
<dbReference type="FunFam" id="3.40.50.300:FF:000006">
    <property type="entry name" value="DNA-binding transcriptional regulator NtrC"/>
    <property type="match status" value="1"/>
</dbReference>
<dbReference type="PROSITE" id="PS00675">
    <property type="entry name" value="SIGMA54_INTERACT_1"/>
    <property type="match status" value="1"/>
</dbReference>
<dbReference type="NCBIfam" id="TIGR00229">
    <property type="entry name" value="sensory_box"/>
    <property type="match status" value="1"/>
</dbReference>
<dbReference type="Pfam" id="PF13426">
    <property type="entry name" value="PAS_9"/>
    <property type="match status" value="1"/>
</dbReference>
<feature type="domain" description="PAS" evidence="7">
    <location>
        <begin position="18"/>
        <end position="56"/>
    </location>
</feature>
<dbReference type="Pfam" id="PF02954">
    <property type="entry name" value="HTH_8"/>
    <property type="match status" value="1"/>
</dbReference>
<evidence type="ECO:0000259" key="7">
    <source>
        <dbReference type="PROSITE" id="PS50112"/>
    </source>
</evidence>
<dbReference type="InterPro" id="IPR025943">
    <property type="entry name" value="Sigma_54_int_dom_ATP-bd_2"/>
</dbReference>
<evidence type="ECO:0000256" key="4">
    <source>
        <dbReference type="ARBA" id="ARBA00023125"/>
    </source>
</evidence>
<dbReference type="InterPro" id="IPR003593">
    <property type="entry name" value="AAA+_ATPase"/>
</dbReference>
<dbReference type="SUPFAM" id="SSF55785">
    <property type="entry name" value="PYP-like sensor domain (PAS domain)"/>
    <property type="match status" value="1"/>
</dbReference>
<keyword evidence="3" id="KW-0805">Transcription regulation</keyword>
<dbReference type="AlphaFoldDB" id="A0A840V052"/>
<evidence type="ECO:0000256" key="1">
    <source>
        <dbReference type="ARBA" id="ARBA00022741"/>
    </source>
</evidence>
<evidence type="ECO:0000256" key="5">
    <source>
        <dbReference type="ARBA" id="ARBA00023163"/>
    </source>
</evidence>
<dbReference type="GO" id="GO:0043565">
    <property type="term" value="F:sequence-specific DNA binding"/>
    <property type="evidence" value="ECO:0007669"/>
    <property type="project" value="InterPro"/>
</dbReference>
<dbReference type="InterPro" id="IPR025944">
    <property type="entry name" value="Sigma_54_int_dom_CS"/>
</dbReference>
<dbReference type="GO" id="GO:0006355">
    <property type="term" value="P:regulation of DNA-templated transcription"/>
    <property type="evidence" value="ECO:0007669"/>
    <property type="project" value="InterPro"/>
</dbReference>
<sequence>MTTSKTPDSITSIATEVVLESISDGVFTVDHQWRITSFNRAAEEITGVPRDEAVGRYCWEVFRSNMCEGDCALKRTMKEGKSFVNSSTYIVNSDKRRIPISVSTSLLKSADGKVLGGVETFRDLSVVEELRRELSGCVQLGDMVSRNRTMKKIFSILQQVARSDSTVLIEGETGTGKELLARAIHTLSDRSARPFVAINCGALPDTLLESELFGYKAGAFTGADRDKPGLFVAAEGGTILLDEMGDTSPAFQVKLLRVLEEREFQPLGGIVNVRTDVRVIAATNRDLSQMVGDGMFRRDLFYRINIIHLHLPPLRERREDIPLLIERVIPRLNRLKGKAVSGIDNEALALLMSHDYPGNIRELENIIEHAFVLCADEMIGVRHLPAGIVTLEDSRRGERPAVTTGEIPKLEQAIRTTEAEIILEALKRNDYNRRATAEELGMHKTTLYRRLRTMGIKLPDRDGRSVRQHLAK</sequence>
<dbReference type="GO" id="GO:0005524">
    <property type="term" value="F:ATP binding"/>
    <property type="evidence" value="ECO:0007669"/>
    <property type="project" value="UniProtKB-KW"/>
</dbReference>
<dbReference type="SMART" id="SM00382">
    <property type="entry name" value="AAA"/>
    <property type="match status" value="1"/>
</dbReference>
<dbReference type="Gene3D" id="1.10.10.60">
    <property type="entry name" value="Homeodomain-like"/>
    <property type="match status" value="1"/>
</dbReference>
<keyword evidence="4" id="KW-0238">DNA-binding</keyword>
<evidence type="ECO:0000313" key="9">
    <source>
        <dbReference type="Proteomes" id="UP000539642"/>
    </source>
</evidence>
<accession>A0A840V052</accession>
<gene>
    <name evidence="8" type="ORF">HNQ81_000799</name>
</gene>
<dbReference type="PROSITE" id="PS50112">
    <property type="entry name" value="PAS"/>
    <property type="match status" value="1"/>
</dbReference>
<dbReference type="InterPro" id="IPR027417">
    <property type="entry name" value="P-loop_NTPase"/>
</dbReference>
<evidence type="ECO:0000256" key="2">
    <source>
        <dbReference type="ARBA" id="ARBA00022840"/>
    </source>
</evidence>
<dbReference type="CDD" id="cd00130">
    <property type="entry name" value="PAS"/>
    <property type="match status" value="1"/>
</dbReference>
<dbReference type="Proteomes" id="UP000539642">
    <property type="component" value="Unassembled WGS sequence"/>
</dbReference>
<dbReference type="Pfam" id="PF25601">
    <property type="entry name" value="AAA_lid_14"/>
    <property type="match status" value="1"/>
</dbReference>
<evidence type="ECO:0000313" key="8">
    <source>
        <dbReference type="EMBL" id="MBB5347089.1"/>
    </source>
</evidence>
<reference evidence="8 9" key="1">
    <citation type="submission" date="2020-08" db="EMBL/GenBank/DDBJ databases">
        <title>Genomic Encyclopedia of Type Strains, Phase IV (KMG-IV): sequencing the most valuable type-strain genomes for metagenomic binning, comparative biology and taxonomic classification.</title>
        <authorList>
            <person name="Goeker M."/>
        </authorList>
    </citation>
    <scope>NUCLEOTIDE SEQUENCE [LARGE SCALE GENOMIC DNA]</scope>
    <source>
        <strain evidence="8 9">DSM 28570</strain>
    </source>
</reference>
<dbReference type="Gene3D" id="3.30.450.20">
    <property type="entry name" value="PAS domain"/>
    <property type="match status" value="1"/>
</dbReference>
<dbReference type="PROSITE" id="PS00688">
    <property type="entry name" value="SIGMA54_INTERACT_3"/>
    <property type="match status" value="1"/>
</dbReference>
<evidence type="ECO:0000256" key="3">
    <source>
        <dbReference type="ARBA" id="ARBA00023015"/>
    </source>
</evidence>
<dbReference type="PANTHER" id="PTHR32071:SF113">
    <property type="entry name" value="ALGINATE BIOSYNTHESIS TRANSCRIPTIONAL REGULATORY PROTEIN ALGB"/>
    <property type="match status" value="1"/>
</dbReference>
<organism evidence="8 9">
    <name type="scientific">Desulfoprunum benzoelyticum</name>
    <dbReference type="NCBI Taxonomy" id="1506996"/>
    <lineage>
        <taxon>Bacteria</taxon>
        <taxon>Pseudomonadati</taxon>
        <taxon>Thermodesulfobacteriota</taxon>
        <taxon>Desulfobulbia</taxon>
        <taxon>Desulfobulbales</taxon>
        <taxon>Desulfobulbaceae</taxon>
        <taxon>Desulfoprunum</taxon>
    </lineage>
</organism>
<keyword evidence="2" id="KW-0067">ATP-binding</keyword>
<dbReference type="InterPro" id="IPR002197">
    <property type="entry name" value="HTH_Fis"/>
</dbReference>
<dbReference type="Pfam" id="PF00158">
    <property type="entry name" value="Sigma54_activat"/>
    <property type="match status" value="1"/>
</dbReference>
<dbReference type="EMBL" id="JACHEO010000002">
    <property type="protein sequence ID" value="MBB5347089.1"/>
    <property type="molecule type" value="Genomic_DNA"/>
</dbReference>
<dbReference type="SUPFAM" id="SSF52540">
    <property type="entry name" value="P-loop containing nucleoside triphosphate hydrolases"/>
    <property type="match status" value="1"/>
</dbReference>
<dbReference type="InterPro" id="IPR025662">
    <property type="entry name" value="Sigma_54_int_dom_ATP-bd_1"/>
</dbReference>
<dbReference type="InterPro" id="IPR002078">
    <property type="entry name" value="Sigma_54_int"/>
</dbReference>
<dbReference type="InterPro" id="IPR035965">
    <property type="entry name" value="PAS-like_dom_sf"/>
</dbReference>
<keyword evidence="5" id="KW-0804">Transcription</keyword>
<dbReference type="InterPro" id="IPR058031">
    <property type="entry name" value="AAA_lid_NorR"/>
</dbReference>
<protein>
    <submittedName>
        <fullName evidence="8">PAS domain S-box-containing protein</fullName>
    </submittedName>
</protein>
<keyword evidence="9" id="KW-1185">Reference proteome</keyword>
<comment type="caution">
    <text evidence="8">The sequence shown here is derived from an EMBL/GenBank/DDBJ whole genome shotgun (WGS) entry which is preliminary data.</text>
</comment>
<dbReference type="Gene3D" id="3.40.50.300">
    <property type="entry name" value="P-loop containing nucleotide triphosphate hydrolases"/>
    <property type="match status" value="1"/>
</dbReference>
<evidence type="ECO:0000259" key="6">
    <source>
        <dbReference type="PROSITE" id="PS50045"/>
    </source>
</evidence>
<dbReference type="Gene3D" id="1.10.8.60">
    <property type="match status" value="1"/>
</dbReference>
<keyword evidence="1" id="KW-0547">Nucleotide-binding</keyword>
<feature type="domain" description="Sigma-54 factor interaction" evidence="6">
    <location>
        <begin position="143"/>
        <end position="372"/>
    </location>
</feature>
<dbReference type="InterPro" id="IPR000014">
    <property type="entry name" value="PAS"/>
</dbReference>
<dbReference type="SMART" id="SM00091">
    <property type="entry name" value="PAS"/>
    <property type="match status" value="1"/>
</dbReference>
<dbReference type="PANTHER" id="PTHR32071">
    <property type="entry name" value="TRANSCRIPTIONAL REGULATORY PROTEIN"/>
    <property type="match status" value="1"/>
</dbReference>
<dbReference type="CDD" id="cd00009">
    <property type="entry name" value="AAA"/>
    <property type="match status" value="1"/>
</dbReference>
<dbReference type="PRINTS" id="PR01590">
    <property type="entry name" value="HTHFIS"/>
</dbReference>
<name>A0A840V052_9BACT</name>
<dbReference type="SUPFAM" id="SSF46689">
    <property type="entry name" value="Homeodomain-like"/>
    <property type="match status" value="1"/>
</dbReference>
<dbReference type="InterPro" id="IPR009057">
    <property type="entry name" value="Homeodomain-like_sf"/>
</dbReference>
<dbReference type="RefSeq" id="WP_183348520.1">
    <property type="nucleotide sequence ID" value="NZ_JACHEO010000002.1"/>
</dbReference>